<dbReference type="SUPFAM" id="SSF81321">
    <property type="entry name" value="Family A G protein-coupled receptor-like"/>
    <property type="match status" value="2"/>
</dbReference>
<evidence type="ECO:0000256" key="4">
    <source>
        <dbReference type="ARBA" id="ARBA00022989"/>
    </source>
</evidence>
<proteinExistence type="predicted"/>
<dbReference type="EMBL" id="CALNXK010000055">
    <property type="protein sequence ID" value="CAH3135049.1"/>
    <property type="molecule type" value="Genomic_DNA"/>
</dbReference>
<dbReference type="Pfam" id="PF00001">
    <property type="entry name" value="7tm_1"/>
    <property type="match status" value="3"/>
</dbReference>
<evidence type="ECO:0000256" key="1">
    <source>
        <dbReference type="ARBA" id="ARBA00004651"/>
    </source>
</evidence>
<dbReference type="InterPro" id="IPR000276">
    <property type="entry name" value="GPCR_Rhodpsn"/>
</dbReference>
<evidence type="ECO:0000256" key="2">
    <source>
        <dbReference type="ARBA" id="ARBA00022475"/>
    </source>
</evidence>
<keyword evidence="6 9" id="KW-0472">Membrane</keyword>
<dbReference type="InterPro" id="IPR017452">
    <property type="entry name" value="GPCR_Rhodpsn_7TM"/>
</dbReference>
<keyword evidence="5" id="KW-0297">G-protein coupled receptor</keyword>
<dbReference type="PRINTS" id="PR00237">
    <property type="entry name" value="GPCRRHODOPSN"/>
</dbReference>
<dbReference type="PANTHER" id="PTHR24249">
    <property type="entry name" value="HISTAMINE RECEPTOR-RELATED G-PROTEIN COUPLED RECEPTOR"/>
    <property type="match status" value="1"/>
</dbReference>
<dbReference type="Proteomes" id="UP001159405">
    <property type="component" value="Unassembled WGS sequence"/>
</dbReference>
<keyword evidence="2" id="KW-1003">Cell membrane</keyword>
<keyword evidence="4 9" id="KW-1133">Transmembrane helix</keyword>
<dbReference type="CDD" id="cd00637">
    <property type="entry name" value="7tm_classA_rhodopsin-like"/>
    <property type="match status" value="2"/>
</dbReference>
<dbReference type="PROSITE" id="PS50262">
    <property type="entry name" value="G_PROTEIN_RECEP_F1_2"/>
    <property type="match status" value="2"/>
</dbReference>
<feature type="transmembrane region" description="Helical" evidence="9">
    <location>
        <begin position="447"/>
        <end position="466"/>
    </location>
</feature>
<feature type="transmembrane region" description="Helical" evidence="9">
    <location>
        <begin position="329"/>
        <end position="351"/>
    </location>
</feature>
<sequence length="483" mass="55324">IGLCLNTVAYIRIYRAVRYHENRIQCQLQVQNSNSSIDLLRQRKSSLNALVVYLVFLVCYLPYIFTIILLLVLDSEDTSLLLAERASLILIFLNSSINPLVYCWRYREIRDSVKSTLKKLFLHEQELDRRENISTFQDATSPKAIDLFHKSFHVCFLSLQALLITYLFCHNLKFKFCCQTCDVIFPPKTMKIEKQKTYGFLEYRAFCTLNLTFALIAALENLLVFHALWKSSTIPATVKKLFLSLVVSDFVAGILAQPMYGVIIAVMLKKTSNDQSIASFCPTILNLCYFLLVLLCSASFLTITAIAVDRLLSISLHLRYRELVTPKRVISVLTALWLTSGATGSLFIILSEHSNKVTAIVESIGLCLNTVAYIRIYKAVRYHQHQMKCHLRLQNSNLIDILRQRKSALNALVVYLVFLVCYLPYIFTIILLLVLDGEDTSLLLAERASLTLIFLNSSVNPLVYCWRYREIRDSVKGTLKKLF</sequence>
<feature type="transmembrane region" description="Helical" evidence="9">
    <location>
        <begin position="241"/>
        <end position="264"/>
    </location>
</feature>
<feature type="transmembrane region" description="Helical" evidence="9">
    <location>
        <begin position="412"/>
        <end position="435"/>
    </location>
</feature>
<feature type="transmembrane region" description="Helical" evidence="9">
    <location>
        <begin position="50"/>
        <end position="73"/>
    </location>
</feature>
<name>A0ABN8P7D1_9CNID</name>
<protein>
    <recommendedName>
        <fullName evidence="10">G-protein coupled receptors family 1 profile domain-containing protein</fullName>
    </recommendedName>
</protein>
<keyword evidence="7" id="KW-0675">Receptor</keyword>
<comment type="subcellular location">
    <subcellularLocation>
        <location evidence="1">Cell membrane</location>
        <topology evidence="1">Multi-pass membrane protein</topology>
    </subcellularLocation>
</comment>
<dbReference type="PANTHER" id="PTHR24249:SF372">
    <property type="entry name" value="G-PROTEIN COUPLED RECEPTORS FAMILY 1 PROFILE DOMAIN-CONTAINING PROTEIN"/>
    <property type="match status" value="1"/>
</dbReference>
<feature type="domain" description="G-protein coupled receptors family 1 profile" evidence="10">
    <location>
        <begin position="1"/>
        <end position="102"/>
    </location>
</feature>
<dbReference type="InterPro" id="IPR050569">
    <property type="entry name" value="TAAR"/>
</dbReference>
<evidence type="ECO:0000256" key="3">
    <source>
        <dbReference type="ARBA" id="ARBA00022692"/>
    </source>
</evidence>
<keyword evidence="3 9" id="KW-0812">Transmembrane</keyword>
<gene>
    <name evidence="11" type="ORF">PLOB_00037731</name>
</gene>
<evidence type="ECO:0000256" key="7">
    <source>
        <dbReference type="ARBA" id="ARBA00023170"/>
    </source>
</evidence>
<feature type="domain" description="G-protein coupled receptors family 1 profile" evidence="10">
    <location>
        <begin position="220"/>
        <end position="464"/>
    </location>
</feature>
<feature type="non-terminal residue" evidence="11">
    <location>
        <position position="483"/>
    </location>
</feature>
<feature type="transmembrane region" description="Helical" evidence="9">
    <location>
        <begin position="203"/>
        <end position="229"/>
    </location>
</feature>
<evidence type="ECO:0000313" key="11">
    <source>
        <dbReference type="EMBL" id="CAH3135049.1"/>
    </source>
</evidence>
<evidence type="ECO:0000256" key="9">
    <source>
        <dbReference type="SAM" id="Phobius"/>
    </source>
</evidence>
<feature type="transmembrane region" description="Helical" evidence="9">
    <location>
        <begin position="284"/>
        <end position="308"/>
    </location>
</feature>
<dbReference type="Gene3D" id="1.20.1070.10">
    <property type="entry name" value="Rhodopsin 7-helix transmembrane proteins"/>
    <property type="match status" value="2"/>
</dbReference>
<reference evidence="11 12" key="1">
    <citation type="submission" date="2022-05" db="EMBL/GenBank/DDBJ databases">
        <authorList>
            <consortium name="Genoscope - CEA"/>
            <person name="William W."/>
        </authorList>
    </citation>
    <scope>NUCLEOTIDE SEQUENCE [LARGE SCALE GENOMIC DNA]</scope>
</reference>
<evidence type="ECO:0000259" key="10">
    <source>
        <dbReference type="PROSITE" id="PS50262"/>
    </source>
</evidence>
<keyword evidence="8" id="KW-0807">Transducer</keyword>
<evidence type="ECO:0000256" key="8">
    <source>
        <dbReference type="ARBA" id="ARBA00023224"/>
    </source>
</evidence>
<keyword evidence="12" id="KW-1185">Reference proteome</keyword>
<evidence type="ECO:0000313" key="12">
    <source>
        <dbReference type="Proteomes" id="UP001159405"/>
    </source>
</evidence>
<evidence type="ECO:0000256" key="5">
    <source>
        <dbReference type="ARBA" id="ARBA00023040"/>
    </source>
</evidence>
<evidence type="ECO:0000256" key="6">
    <source>
        <dbReference type="ARBA" id="ARBA00023136"/>
    </source>
</evidence>
<feature type="non-terminal residue" evidence="11">
    <location>
        <position position="1"/>
    </location>
</feature>
<feature type="transmembrane region" description="Helical" evidence="9">
    <location>
        <begin position="85"/>
        <end position="104"/>
    </location>
</feature>
<organism evidence="11 12">
    <name type="scientific">Porites lobata</name>
    <dbReference type="NCBI Taxonomy" id="104759"/>
    <lineage>
        <taxon>Eukaryota</taxon>
        <taxon>Metazoa</taxon>
        <taxon>Cnidaria</taxon>
        <taxon>Anthozoa</taxon>
        <taxon>Hexacorallia</taxon>
        <taxon>Scleractinia</taxon>
        <taxon>Fungiina</taxon>
        <taxon>Poritidae</taxon>
        <taxon>Porites</taxon>
    </lineage>
</organism>
<comment type="caution">
    <text evidence="11">The sequence shown here is derived from an EMBL/GenBank/DDBJ whole genome shotgun (WGS) entry which is preliminary data.</text>
</comment>
<accession>A0ABN8P7D1</accession>